<feature type="compositionally biased region" description="Low complexity" evidence="1">
    <location>
        <begin position="263"/>
        <end position="275"/>
    </location>
</feature>
<feature type="compositionally biased region" description="Basic and acidic residues" evidence="1">
    <location>
        <begin position="253"/>
        <end position="262"/>
    </location>
</feature>
<keyword evidence="2" id="KW-0732">Signal</keyword>
<comment type="caution">
    <text evidence="3">The sequence shown here is derived from an EMBL/GenBank/DDBJ whole genome shotgun (WGS) entry which is preliminary data.</text>
</comment>
<evidence type="ECO:0000313" key="4">
    <source>
        <dbReference type="Proteomes" id="UP000485058"/>
    </source>
</evidence>
<evidence type="ECO:0000313" key="3">
    <source>
        <dbReference type="EMBL" id="GFH18700.1"/>
    </source>
</evidence>
<evidence type="ECO:0000256" key="1">
    <source>
        <dbReference type="SAM" id="MobiDB-lite"/>
    </source>
</evidence>
<feature type="signal peptide" evidence="2">
    <location>
        <begin position="1"/>
        <end position="20"/>
    </location>
</feature>
<dbReference type="AlphaFoldDB" id="A0A699ZBC2"/>
<keyword evidence="4" id="KW-1185">Reference proteome</keyword>
<feature type="compositionally biased region" description="Polar residues" evidence="1">
    <location>
        <begin position="276"/>
        <end position="285"/>
    </location>
</feature>
<feature type="chain" id="PRO_5025651355" evidence="2">
    <location>
        <begin position="21"/>
        <end position="392"/>
    </location>
</feature>
<dbReference type="Proteomes" id="UP000485058">
    <property type="component" value="Unassembled WGS sequence"/>
</dbReference>
<sequence>MGSVLMWEMMSLMTMRSVLSSAMGAMQTQMSGMAQQMQQAALLQQLMSSLAAGAAGAGAVAAPAAVPEAGRGEVAARQANGTVAQAPLHPPQQQQQGAGGVGSMQDVGRGQEGRAEGVGAPKVAARPASIQSSATYDEEVFDEVEMALTPTAATKPATAVKLTSGARHSPAVSGHSLVGLRPPAWGQRVSGGGAGSSLDTLAEIPESGSSSPQKRQRKRPQQRGQQPCRSSGSPAPSVDNSVGSDSYDDDEDASHHSSDHSKQPGGAEEAAGQPATSKVLTAPRDSTQSYAFTDLSDSVGMSGSIEFDADEIASGLTDPRLAARMSREHRQQASSPSPFAKANSKHMQQAVPVVGKRQAQKVDLEATADILGQISDMSSLFMSGTRDLTDSY</sequence>
<feature type="compositionally biased region" description="Low complexity" evidence="1">
    <location>
        <begin position="222"/>
        <end position="233"/>
    </location>
</feature>
<feature type="region of interest" description="Disordered" evidence="1">
    <location>
        <begin position="159"/>
        <end position="285"/>
    </location>
</feature>
<protein>
    <submittedName>
        <fullName evidence="3">Uncharacterized protein</fullName>
    </submittedName>
</protein>
<feature type="compositionally biased region" description="Low complexity" evidence="1">
    <location>
        <begin position="87"/>
        <end position="96"/>
    </location>
</feature>
<accession>A0A699ZBC2</accession>
<evidence type="ECO:0000256" key="2">
    <source>
        <dbReference type="SAM" id="SignalP"/>
    </source>
</evidence>
<proteinExistence type="predicted"/>
<feature type="region of interest" description="Disordered" evidence="1">
    <location>
        <begin position="87"/>
        <end position="130"/>
    </location>
</feature>
<gene>
    <name evidence="3" type="ORF">HaLaN_15548</name>
</gene>
<reference evidence="3 4" key="1">
    <citation type="submission" date="2020-02" db="EMBL/GenBank/DDBJ databases">
        <title>Draft genome sequence of Haematococcus lacustris strain NIES-144.</title>
        <authorList>
            <person name="Morimoto D."/>
            <person name="Nakagawa S."/>
            <person name="Yoshida T."/>
            <person name="Sawayama S."/>
        </authorList>
    </citation>
    <scope>NUCLEOTIDE SEQUENCE [LARGE SCALE GENOMIC DNA]</scope>
    <source>
        <strain evidence="3 4">NIES-144</strain>
    </source>
</reference>
<organism evidence="3 4">
    <name type="scientific">Haematococcus lacustris</name>
    <name type="common">Green alga</name>
    <name type="synonym">Haematococcus pluvialis</name>
    <dbReference type="NCBI Taxonomy" id="44745"/>
    <lineage>
        <taxon>Eukaryota</taxon>
        <taxon>Viridiplantae</taxon>
        <taxon>Chlorophyta</taxon>
        <taxon>core chlorophytes</taxon>
        <taxon>Chlorophyceae</taxon>
        <taxon>CS clade</taxon>
        <taxon>Chlamydomonadales</taxon>
        <taxon>Haematococcaceae</taxon>
        <taxon>Haematococcus</taxon>
    </lineage>
</organism>
<dbReference type="EMBL" id="BLLF01001341">
    <property type="protein sequence ID" value="GFH18700.1"/>
    <property type="molecule type" value="Genomic_DNA"/>
</dbReference>
<name>A0A699ZBC2_HAELA</name>